<dbReference type="InterPro" id="IPR038508">
    <property type="entry name" value="ArfGAP_dom_sf"/>
</dbReference>
<reference evidence="11" key="1">
    <citation type="submission" date="2023-07" db="EMBL/GenBank/DDBJ databases">
        <title>Chromosome-level genome assembly of Artemia franciscana.</title>
        <authorList>
            <person name="Jo E."/>
        </authorList>
    </citation>
    <scope>NUCLEOTIDE SEQUENCE</scope>
    <source>
        <tissue evidence="11">Whole body</tissue>
    </source>
</reference>
<evidence type="ECO:0000313" key="11">
    <source>
        <dbReference type="EMBL" id="KAK2725637.1"/>
    </source>
</evidence>
<comment type="caution">
    <text evidence="11">The sequence shown here is derived from an EMBL/GenBank/DDBJ whole genome shotgun (WGS) entry which is preliminary data.</text>
</comment>
<keyword evidence="4 8" id="KW-0863">Zinc-finger</keyword>
<dbReference type="GO" id="GO:0032012">
    <property type="term" value="P:regulation of ARF protein signal transduction"/>
    <property type="evidence" value="ECO:0007669"/>
    <property type="project" value="InterPro"/>
</dbReference>
<dbReference type="InterPro" id="IPR013724">
    <property type="entry name" value="GIT_SHD"/>
</dbReference>
<evidence type="ECO:0000256" key="1">
    <source>
        <dbReference type="ARBA" id="ARBA00022468"/>
    </source>
</evidence>
<dbReference type="GO" id="GO:0036465">
    <property type="term" value="P:synaptic vesicle recycling"/>
    <property type="evidence" value="ECO:0007669"/>
    <property type="project" value="TreeGrafter"/>
</dbReference>
<evidence type="ECO:0000256" key="5">
    <source>
        <dbReference type="ARBA" id="ARBA00022833"/>
    </source>
</evidence>
<keyword evidence="3" id="KW-0677">Repeat</keyword>
<dbReference type="SUPFAM" id="SSF57863">
    <property type="entry name" value="ArfGap/RecO-like zinc finger"/>
    <property type="match status" value="1"/>
</dbReference>
<name>A0AA88LCR8_ARTSF</name>
<dbReference type="GO" id="GO:0007420">
    <property type="term" value="P:brain development"/>
    <property type="evidence" value="ECO:0007669"/>
    <property type="project" value="InterPro"/>
</dbReference>
<dbReference type="Pfam" id="PF08518">
    <property type="entry name" value="GIT_SHD"/>
    <property type="match status" value="1"/>
</dbReference>
<feature type="coiled-coil region" evidence="9">
    <location>
        <begin position="420"/>
        <end position="447"/>
    </location>
</feature>
<dbReference type="Gene3D" id="1.20.120.330">
    <property type="entry name" value="Nucleotidyltransferases domain 2"/>
    <property type="match status" value="1"/>
</dbReference>
<protein>
    <recommendedName>
        <fullName evidence="10">Arf-GAP domain-containing protein</fullName>
    </recommendedName>
</protein>
<keyword evidence="2" id="KW-0479">Metal-binding</keyword>
<dbReference type="GO" id="GO:0008270">
    <property type="term" value="F:zinc ion binding"/>
    <property type="evidence" value="ECO:0007669"/>
    <property type="project" value="UniProtKB-KW"/>
</dbReference>
<dbReference type="GO" id="GO:0031267">
    <property type="term" value="F:small GTPase binding"/>
    <property type="evidence" value="ECO:0007669"/>
    <property type="project" value="TreeGrafter"/>
</dbReference>
<keyword evidence="5" id="KW-0862">Zinc</keyword>
<evidence type="ECO:0000256" key="6">
    <source>
        <dbReference type="ARBA" id="ARBA00023043"/>
    </source>
</evidence>
<dbReference type="PROSITE" id="PS50115">
    <property type="entry name" value="ARFGAP"/>
    <property type="match status" value="1"/>
</dbReference>
<sequence>MDTLLKKGECGECSSKQMRWVSMNKFLLLCDDCASVHLEMGRHVSYIRPVSGIFNQDEIRLLSCLVSVSNSIWEHRLLDPANIKNAKKKPVATDPIYPVKAEFIRAKHIHNAFIFKYSTTAASNEDDDFSEQLHGCVRTANFETTLRLLICGAEPNYFHLEKGVSTVHVAVENNQSAQVYLLYLYGTDLNSLDSKGRAPLDIAQELRNNDMMERLIELQHMVSDRISKFLCGKVPNHKEGLHYLIPKIDPSLAFSSMNGVSRIQNLTNELFEELVMDLYDELDRRDIERAWNNIQTLEKSDLPFPVAYLTPIIAYSGSRNEIRRRLSKLNPTEFAILLVDTLKEIKRRNDILISCEEEHVYDRVASEDYFPIDLMTPHFYSEPHDTLSSGLIGSKGLTPDTTRHIQEQLAASDVKMEARWKSVEQQIKDLKETVETLLKEKSAFKKNILVEKLPPLYPKINERAVGSPELLYSKPIDEVLAVAHRSRSNRPISMFEPRKSSTQPLPSATEVSKLASAITSSVKELKKLVDSGQVLELSSAAEKVVGAALAVLGTLNNSAQDHTLQVSLNKLSQSLSNLQSTCKDVTANQSKYECSYITQKVYPCAHDVLCAVKTIMNFFQSHC</sequence>
<dbReference type="SMART" id="SM00555">
    <property type="entry name" value="GIT"/>
    <property type="match status" value="2"/>
</dbReference>
<evidence type="ECO:0000256" key="3">
    <source>
        <dbReference type="ARBA" id="ARBA00022737"/>
    </source>
</evidence>
<dbReference type="InterPro" id="IPR022018">
    <property type="entry name" value="GIT1_C"/>
</dbReference>
<dbReference type="PROSITE" id="PS50088">
    <property type="entry name" value="ANK_REPEAT"/>
    <property type="match status" value="1"/>
</dbReference>
<dbReference type="PANTHER" id="PTHR46097">
    <property type="entry name" value="G PROTEIN-COUPLED RECEPTOR KINASE INTERACTING ARFGAP"/>
    <property type="match status" value="1"/>
</dbReference>
<dbReference type="InterPro" id="IPR037278">
    <property type="entry name" value="ARFGAP/RecO"/>
</dbReference>
<dbReference type="InterPro" id="IPR047161">
    <property type="entry name" value="GIT-like"/>
</dbReference>
<dbReference type="Pfam" id="PF12205">
    <property type="entry name" value="GIT1_C"/>
    <property type="match status" value="1"/>
</dbReference>
<keyword evidence="1" id="KW-0343">GTPase activation</keyword>
<dbReference type="GO" id="GO:0098793">
    <property type="term" value="C:presynapse"/>
    <property type="evidence" value="ECO:0007669"/>
    <property type="project" value="GOC"/>
</dbReference>
<dbReference type="InterPro" id="IPR001164">
    <property type="entry name" value="ArfGAP_dom"/>
</dbReference>
<dbReference type="InterPro" id="IPR002110">
    <property type="entry name" value="Ankyrin_rpt"/>
</dbReference>
<proteinExistence type="predicted"/>
<accession>A0AA88LCR8</accession>
<keyword evidence="12" id="KW-1185">Reference proteome</keyword>
<dbReference type="EMBL" id="JAVRJZ010000002">
    <property type="protein sequence ID" value="KAK2725637.1"/>
    <property type="molecule type" value="Genomic_DNA"/>
</dbReference>
<feature type="domain" description="Arf-GAP" evidence="10">
    <location>
        <begin position="1"/>
        <end position="51"/>
    </location>
</feature>
<dbReference type="SMART" id="SM00105">
    <property type="entry name" value="ArfGap"/>
    <property type="match status" value="1"/>
</dbReference>
<dbReference type="AlphaFoldDB" id="A0AA88LCR8"/>
<dbReference type="GO" id="GO:0005096">
    <property type="term" value="F:GTPase activator activity"/>
    <property type="evidence" value="ECO:0007669"/>
    <property type="project" value="UniProtKB-KW"/>
</dbReference>
<dbReference type="Proteomes" id="UP001187531">
    <property type="component" value="Unassembled WGS sequence"/>
</dbReference>
<evidence type="ECO:0000259" key="10">
    <source>
        <dbReference type="PROSITE" id="PS50115"/>
    </source>
</evidence>
<evidence type="ECO:0000313" key="12">
    <source>
        <dbReference type="Proteomes" id="UP001187531"/>
    </source>
</evidence>
<dbReference type="Pfam" id="PF01412">
    <property type="entry name" value="ArfGap"/>
    <property type="match status" value="1"/>
</dbReference>
<evidence type="ECO:0000256" key="9">
    <source>
        <dbReference type="SAM" id="Coils"/>
    </source>
</evidence>
<dbReference type="PANTHER" id="PTHR46097:SF3">
    <property type="entry name" value="ARF GTPASE-ACTIVATING PROTEIN GIT"/>
    <property type="match status" value="1"/>
</dbReference>
<dbReference type="GO" id="GO:0008277">
    <property type="term" value="P:regulation of G protein-coupled receptor signaling pathway"/>
    <property type="evidence" value="ECO:0007669"/>
    <property type="project" value="TreeGrafter"/>
</dbReference>
<keyword evidence="9" id="KW-0175">Coiled coil</keyword>
<keyword evidence="6 7" id="KW-0040">ANK repeat</keyword>
<dbReference type="Gene3D" id="1.25.40.20">
    <property type="entry name" value="Ankyrin repeat-containing domain"/>
    <property type="match status" value="1"/>
</dbReference>
<gene>
    <name evidence="11" type="ORF">QYM36_000216</name>
</gene>
<evidence type="ECO:0000256" key="2">
    <source>
        <dbReference type="ARBA" id="ARBA00022723"/>
    </source>
</evidence>
<dbReference type="InterPro" id="IPR036770">
    <property type="entry name" value="Ankyrin_rpt-contain_sf"/>
</dbReference>
<dbReference type="Gene3D" id="1.10.220.150">
    <property type="entry name" value="Arf GTPase activating protein"/>
    <property type="match status" value="1"/>
</dbReference>
<dbReference type="SUPFAM" id="SSF48403">
    <property type="entry name" value="Ankyrin repeat"/>
    <property type="match status" value="1"/>
</dbReference>
<feature type="repeat" description="ANK" evidence="7">
    <location>
        <begin position="162"/>
        <end position="194"/>
    </location>
</feature>
<evidence type="ECO:0000256" key="4">
    <source>
        <dbReference type="ARBA" id="ARBA00022771"/>
    </source>
</evidence>
<evidence type="ECO:0000256" key="7">
    <source>
        <dbReference type="PROSITE-ProRule" id="PRU00023"/>
    </source>
</evidence>
<evidence type="ECO:0000256" key="8">
    <source>
        <dbReference type="PROSITE-ProRule" id="PRU00288"/>
    </source>
</evidence>
<organism evidence="11 12">
    <name type="scientific">Artemia franciscana</name>
    <name type="common">Brine shrimp</name>
    <name type="synonym">Artemia sanfranciscana</name>
    <dbReference type="NCBI Taxonomy" id="6661"/>
    <lineage>
        <taxon>Eukaryota</taxon>
        <taxon>Metazoa</taxon>
        <taxon>Ecdysozoa</taxon>
        <taxon>Arthropoda</taxon>
        <taxon>Crustacea</taxon>
        <taxon>Branchiopoda</taxon>
        <taxon>Anostraca</taxon>
        <taxon>Artemiidae</taxon>
        <taxon>Artemia</taxon>
    </lineage>
</organism>